<sequence length="153" mass="17598">MRKGIIVLVSLISIIVLAIFLLIKSSPEKQAEEAAEEFFTYEQEGAFANSWDMFHPFIKNKFTKETYIQGRSEAMMTFFGELDFTYSFGDVEKITDWSPGKDEDPIPTAYRITVSQQFAGKYGNSSLVQDIYLVNIEGEWKILWDYKNGDEDS</sequence>
<accession>A0A0L0QLX5</accession>
<dbReference type="RefSeq" id="WP_050352145.1">
    <property type="nucleotide sequence ID" value="NZ_BOSN01000002.1"/>
</dbReference>
<dbReference type="GeneID" id="66871371"/>
<evidence type="ECO:0008006" key="4">
    <source>
        <dbReference type="Google" id="ProtNLM"/>
    </source>
</evidence>
<evidence type="ECO:0000313" key="3">
    <source>
        <dbReference type="Proteomes" id="UP000036780"/>
    </source>
</evidence>
<dbReference type="Proteomes" id="UP000036780">
    <property type="component" value="Unassembled WGS sequence"/>
</dbReference>
<evidence type="ECO:0000313" key="2">
    <source>
        <dbReference type="EMBL" id="KNE19597.1"/>
    </source>
</evidence>
<dbReference type="SUPFAM" id="SSF54427">
    <property type="entry name" value="NTF2-like"/>
    <property type="match status" value="1"/>
</dbReference>
<keyword evidence="1" id="KW-0472">Membrane</keyword>
<keyword evidence="3" id="KW-1185">Reference proteome</keyword>
<keyword evidence="1" id="KW-0812">Transmembrane</keyword>
<feature type="transmembrane region" description="Helical" evidence="1">
    <location>
        <begin position="6"/>
        <end position="23"/>
    </location>
</feature>
<dbReference type="AlphaFoldDB" id="A0A0L0QLX5"/>
<comment type="caution">
    <text evidence="2">The sequence shown here is derived from an EMBL/GenBank/DDBJ whole genome shotgun (WGS) entry which is preliminary data.</text>
</comment>
<dbReference type="PATRIC" id="fig|1473.5.peg.1451"/>
<reference evidence="3" key="1">
    <citation type="submission" date="2015-07" db="EMBL/GenBank/DDBJ databases">
        <title>Fjat-10053 dsm26.</title>
        <authorList>
            <person name="Liu B."/>
            <person name="Wang J."/>
            <person name="Zhu Y."/>
            <person name="Liu G."/>
            <person name="Chen Q."/>
            <person name="Chen Z."/>
            <person name="Lan J."/>
            <person name="Che J."/>
            <person name="Ge C."/>
            <person name="Shi H."/>
            <person name="Pan Z."/>
            <person name="Liu X."/>
        </authorList>
    </citation>
    <scope>NUCLEOTIDE SEQUENCE [LARGE SCALE GENOMIC DNA]</scope>
    <source>
        <strain evidence="3">DSM 26</strain>
    </source>
</reference>
<evidence type="ECO:0000256" key="1">
    <source>
        <dbReference type="SAM" id="Phobius"/>
    </source>
</evidence>
<proteinExistence type="predicted"/>
<keyword evidence="1" id="KW-1133">Transmembrane helix</keyword>
<dbReference type="InterPro" id="IPR032710">
    <property type="entry name" value="NTF2-like_dom_sf"/>
</dbReference>
<protein>
    <recommendedName>
        <fullName evidence="4">DUF4878 domain-containing protein</fullName>
    </recommendedName>
</protein>
<dbReference type="OrthoDB" id="2720594at2"/>
<name>A0A0L0QLX5_VIRPA</name>
<organism evidence="2 3">
    <name type="scientific">Virgibacillus pantothenticus</name>
    <dbReference type="NCBI Taxonomy" id="1473"/>
    <lineage>
        <taxon>Bacteria</taxon>
        <taxon>Bacillati</taxon>
        <taxon>Bacillota</taxon>
        <taxon>Bacilli</taxon>
        <taxon>Bacillales</taxon>
        <taxon>Bacillaceae</taxon>
        <taxon>Virgibacillus</taxon>
    </lineage>
</organism>
<gene>
    <name evidence="2" type="ORF">AFK71_14120</name>
</gene>
<dbReference type="EMBL" id="LGTO01000007">
    <property type="protein sequence ID" value="KNE19597.1"/>
    <property type="molecule type" value="Genomic_DNA"/>
</dbReference>